<feature type="region of interest" description="Disordered" evidence="1">
    <location>
        <begin position="1418"/>
        <end position="1462"/>
    </location>
</feature>
<feature type="compositionally biased region" description="Basic and acidic residues" evidence="1">
    <location>
        <begin position="1422"/>
        <end position="1436"/>
    </location>
</feature>
<dbReference type="GO" id="GO:0005737">
    <property type="term" value="C:cytoplasm"/>
    <property type="evidence" value="ECO:0007669"/>
    <property type="project" value="TreeGrafter"/>
</dbReference>
<proteinExistence type="predicted"/>
<feature type="region of interest" description="Disordered" evidence="1">
    <location>
        <begin position="630"/>
        <end position="662"/>
    </location>
</feature>
<dbReference type="GO" id="GO:0004620">
    <property type="term" value="F:phospholipase activity"/>
    <property type="evidence" value="ECO:0007669"/>
    <property type="project" value="TreeGrafter"/>
</dbReference>
<dbReference type="Pfam" id="PF02862">
    <property type="entry name" value="DDHD"/>
    <property type="match status" value="1"/>
</dbReference>
<feature type="region of interest" description="Disordered" evidence="1">
    <location>
        <begin position="690"/>
        <end position="758"/>
    </location>
</feature>
<reference evidence="3" key="1">
    <citation type="submission" date="2021-01" db="EMBL/GenBank/DDBJ databases">
        <authorList>
            <person name="Corre E."/>
            <person name="Pelletier E."/>
            <person name="Niang G."/>
            <person name="Scheremetjew M."/>
            <person name="Finn R."/>
            <person name="Kale V."/>
            <person name="Holt S."/>
            <person name="Cochrane G."/>
            <person name="Meng A."/>
            <person name="Brown T."/>
            <person name="Cohen L."/>
        </authorList>
    </citation>
    <scope>NUCLEOTIDE SEQUENCE</scope>
    <source>
        <strain evidence="3">CCMP2078</strain>
    </source>
</reference>
<dbReference type="PANTHER" id="PTHR23509:SF10">
    <property type="entry name" value="LD21067P"/>
    <property type="match status" value="1"/>
</dbReference>
<evidence type="ECO:0000259" key="2">
    <source>
        <dbReference type="PROSITE" id="PS51043"/>
    </source>
</evidence>
<feature type="compositionally biased region" description="Basic and acidic residues" evidence="1">
    <location>
        <begin position="1337"/>
        <end position="1348"/>
    </location>
</feature>
<dbReference type="PANTHER" id="PTHR23509">
    <property type="entry name" value="PA-PL1 PHOSPHOLIPASE FAMILY"/>
    <property type="match status" value="1"/>
</dbReference>
<feature type="compositionally biased region" description="Basic and acidic residues" evidence="1">
    <location>
        <begin position="1681"/>
        <end position="1699"/>
    </location>
</feature>
<feature type="compositionally biased region" description="Polar residues" evidence="1">
    <location>
        <begin position="1077"/>
        <end position="1090"/>
    </location>
</feature>
<feature type="region of interest" description="Disordered" evidence="1">
    <location>
        <begin position="1269"/>
        <end position="1366"/>
    </location>
</feature>
<evidence type="ECO:0000313" key="3">
    <source>
        <dbReference type="EMBL" id="CAD8258240.1"/>
    </source>
</evidence>
<dbReference type="InterPro" id="IPR058055">
    <property type="entry name" value="PA-PLA1"/>
</dbReference>
<dbReference type="GO" id="GO:0046872">
    <property type="term" value="F:metal ion binding"/>
    <property type="evidence" value="ECO:0007669"/>
    <property type="project" value="InterPro"/>
</dbReference>
<feature type="compositionally biased region" description="Polar residues" evidence="1">
    <location>
        <begin position="1442"/>
        <end position="1452"/>
    </location>
</feature>
<evidence type="ECO:0000256" key="1">
    <source>
        <dbReference type="SAM" id="MobiDB-lite"/>
    </source>
</evidence>
<feature type="region of interest" description="Disordered" evidence="1">
    <location>
        <begin position="1489"/>
        <end position="1699"/>
    </location>
</feature>
<feature type="compositionally biased region" description="Polar residues" evidence="1">
    <location>
        <begin position="843"/>
        <end position="853"/>
    </location>
</feature>
<feature type="domain" description="DDHD" evidence="2">
    <location>
        <begin position="1133"/>
        <end position="1417"/>
    </location>
</feature>
<protein>
    <recommendedName>
        <fullName evidence="2">DDHD domain-containing protein</fullName>
    </recommendedName>
</protein>
<dbReference type="SMART" id="SM01127">
    <property type="entry name" value="DDHD"/>
    <property type="match status" value="1"/>
</dbReference>
<gene>
    <name evidence="3" type="ORF">PPYR1160_LOCUS7741</name>
</gene>
<feature type="compositionally biased region" description="Basic and acidic residues" evidence="1">
    <location>
        <begin position="1550"/>
        <end position="1559"/>
    </location>
</feature>
<feature type="compositionally biased region" description="Basic and acidic residues" evidence="1">
    <location>
        <begin position="727"/>
        <end position="742"/>
    </location>
</feature>
<sequence length="1699" mass="187377">MDERAGDTPDVVSVSGRNRVLRGGGASTPTVLDESANAPPPFQGERSSERGLLSAIWRTLERRLSSENLVRNAVVLRDALSSLYNSGRQSTRNAFLVAGRTTASAYHLATNTLASADLPWPLHTVRDVAIMPAVRGLENTVIFIVTPGTMQGVYSRIRDRSERVPLVGPFLLTPTFNVVEQGVAVALGATRVTLMIVAAPIPSRETVTYLVTTGYNGVAQGVEITGDVLRETYYYARLIDVQIQRAVNRVQWDLLGNGPYLELLPERRAEVRDRLCDRYLATSEPLRRYELLMALRLHNASLWEELIHLGPVLRLRGGLDFEDDPWLDLHAPWRRRRKKRENSERSVWQEGGFGIYSFPLGAIEPEAYKHRLSQAEGSSLPGRSDSVDYIPLHQWFVAPGALPGEYEVDTESRWIAFSVAESCRLEAHYAQFLTNLAKRETFTGNHFPDEIDGIGGALGSLGLGLPKVSMPRSPDQRFPQAAGAVRDLTPHGIDSDSFITDSIVRVLAKRRTQRSCLYQSSPTPFQSNAGFDVPVEQGRHVVNLVLGRLFPVYWRFMEPPLDADVRESFSADPENDDMDCSPGMPERLRVPSEGGPKTRRSRDRCADKPNAFLLGEKVIRAMWLIEKAKPRRRQKARSKDRNGEAADSSGIQEEQEEAEYTWETQPLPPLSAAILEDAYQFLRWHLAHQTPTKAAERRSRESSGDVLQQTSGDPSDPVEEISSAYHPSRDVFEELSKEEGDTRVAGQRGHGDKQPSRFAGWLRKRETALLTITILDWNGTPLLAQFRSLTEIVASRRNFSSSLIPFARYRIYRGHPSATRNEEGRSNGKLGFSRYRSIDPDSSMRSPLGSRSASLPGEPQDTSIDAGDIGSMKKVVVHDLDEPVEHLVLVVHGIGEALEANDMGVIQLRSLVQCCNQLRRNHDTVCDANLQMFGTRDFHGRGRVEFLPVEWHTRFHRHIDRPPDALTIHDITLHHIPLFRQFANDAFLDILYFVSSTYHKAIVSEVVWEMNRVVTLFKQRTPSWSGKVSIAAHSLGAIISFDVLANQLYASVGACKGRGGDLREAPGAFAFAPGAATRSQESPSVASNRNDAAESPKGKALFLAGASENGVHGDQENLSESPRLVPGVRYPALCFQPGHLFCLGSPIGAFVMLRRLTESFHRGYRLPGGVRLYNIFHPYDPVAFRLEPIVMGGAFVSRHPLPPPQLVPTWQGGYRMQYKMRQLWRRMVEMPAELTQQGYRLVERSLTTIGLLDADLHNTDVEKVQETIRAASRASPSHSYNEKHKSSTTTNLKQRVAPASPRQQGSGLLRGRKSVPALPDEVKSLKGGGDGNAARPRPLEMRSARRFDPATADEVDHETGGEDVPFFGRLNDGDRIDYALQEKEIEITNEYVFAIGAHVIYWSSKDLSYFIAEQLLTSTRSSESERVESRSEEAKGADLAVDSTSSERSASTPEEGGCVAGSEATLAEASETNERTGEDLVQVAPEPEVSALQAKEQAAPGANEKGNHADATILLGLPRGEAPNGEAPDEGGAPETQETIHLEPQGTSVRHAEAPREDTTPEAVETDLLESGKEHGPKFQAPQSHTGHVSQEIILLESEGASDPDGKALSEDESANPRAAPSSESERASSLDGEPPPGIEARDTKTTMTSESEGAPLPSEEAPPESGSHDKPATIPSVSEGRSRPNEEPSHRDETVKPE</sequence>
<feature type="region of interest" description="Disordered" evidence="1">
    <location>
        <begin position="1074"/>
        <end position="1094"/>
    </location>
</feature>
<feature type="compositionally biased region" description="Low complexity" evidence="1">
    <location>
        <begin position="1650"/>
        <end position="1666"/>
    </location>
</feature>
<organism evidence="3">
    <name type="scientific">Pinguiococcus pyrenoidosus</name>
    <dbReference type="NCBI Taxonomy" id="172671"/>
    <lineage>
        <taxon>Eukaryota</taxon>
        <taxon>Sar</taxon>
        <taxon>Stramenopiles</taxon>
        <taxon>Ochrophyta</taxon>
        <taxon>Pinguiophyceae</taxon>
        <taxon>Pinguiochrysidales</taxon>
        <taxon>Pinguiochrysidaceae</taxon>
        <taxon>Pinguiococcus</taxon>
    </lineage>
</organism>
<dbReference type="PROSITE" id="PS51043">
    <property type="entry name" value="DDHD"/>
    <property type="match status" value="1"/>
</dbReference>
<dbReference type="EMBL" id="HBEA01010092">
    <property type="protein sequence ID" value="CAD8258240.1"/>
    <property type="molecule type" value="Transcribed_RNA"/>
</dbReference>
<feature type="region of interest" description="Disordered" evidence="1">
    <location>
        <begin position="567"/>
        <end position="606"/>
    </location>
</feature>
<accession>A0A7R9YCD7</accession>
<name>A0A7R9YCD7_9STRA</name>
<feature type="compositionally biased region" description="Basic and acidic residues" evidence="1">
    <location>
        <begin position="694"/>
        <end position="703"/>
    </location>
</feature>
<feature type="region of interest" description="Disordered" evidence="1">
    <location>
        <begin position="1"/>
        <end position="47"/>
    </location>
</feature>
<dbReference type="InterPro" id="IPR004177">
    <property type="entry name" value="DDHD_dom"/>
</dbReference>
<feature type="region of interest" description="Disordered" evidence="1">
    <location>
        <begin position="817"/>
        <end position="866"/>
    </location>
</feature>